<gene>
    <name evidence="3" type="ORF">AVDCRST_MAG05-3757</name>
</gene>
<sequence>MTHPNAPLSIEGRRRLVERCESRPIAHVAAEMGVSRACASKWVNRYRRHGELGLRDLSSTPLRPPAATDAKVVARTY</sequence>
<dbReference type="EMBL" id="CADCVM010000418">
    <property type="protein sequence ID" value="CAA9523333.1"/>
    <property type="molecule type" value="Genomic_DNA"/>
</dbReference>
<evidence type="ECO:0000259" key="2">
    <source>
        <dbReference type="Pfam" id="PF13518"/>
    </source>
</evidence>
<dbReference type="SUPFAM" id="SSF46689">
    <property type="entry name" value="Homeodomain-like"/>
    <property type="match status" value="1"/>
</dbReference>
<feature type="region of interest" description="Disordered" evidence="1">
    <location>
        <begin position="57"/>
        <end position="77"/>
    </location>
</feature>
<protein>
    <submittedName>
        <fullName evidence="3">Transposase</fullName>
    </submittedName>
</protein>
<dbReference type="AlphaFoldDB" id="A0A6J4THF6"/>
<dbReference type="InterPro" id="IPR009057">
    <property type="entry name" value="Homeodomain-like_sf"/>
</dbReference>
<accession>A0A6J4THF6</accession>
<organism evidence="3">
    <name type="scientific">uncultured Rubrobacteraceae bacterium</name>
    <dbReference type="NCBI Taxonomy" id="349277"/>
    <lineage>
        <taxon>Bacteria</taxon>
        <taxon>Bacillati</taxon>
        <taxon>Actinomycetota</taxon>
        <taxon>Rubrobacteria</taxon>
        <taxon>Rubrobacterales</taxon>
        <taxon>Rubrobacteraceae</taxon>
        <taxon>environmental samples</taxon>
    </lineage>
</organism>
<proteinExistence type="predicted"/>
<reference evidence="3" key="1">
    <citation type="submission" date="2020-02" db="EMBL/GenBank/DDBJ databases">
        <authorList>
            <person name="Meier V. D."/>
        </authorList>
    </citation>
    <scope>NUCLEOTIDE SEQUENCE</scope>
    <source>
        <strain evidence="3">AVDCRST_MAG05</strain>
    </source>
</reference>
<name>A0A6J4THF6_9ACTN</name>
<evidence type="ECO:0000256" key="1">
    <source>
        <dbReference type="SAM" id="MobiDB-lite"/>
    </source>
</evidence>
<feature type="domain" description="Insertion element IS150 protein InsJ-like helix-turn-helix" evidence="2">
    <location>
        <begin position="13"/>
        <end position="58"/>
    </location>
</feature>
<dbReference type="Pfam" id="PF13518">
    <property type="entry name" value="HTH_28"/>
    <property type="match status" value="1"/>
</dbReference>
<evidence type="ECO:0000313" key="3">
    <source>
        <dbReference type="EMBL" id="CAA9523333.1"/>
    </source>
</evidence>
<dbReference type="InterPro" id="IPR055247">
    <property type="entry name" value="InsJ-like_HTH"/>
</dbReference>